<gene>
    <name evidence="2" type="ORF">VPNG_07259</name>
</gene>
<protein>
    <submittedName>
        <fullName evidence="2">Uncharacterized protein</fullName>
    </submittedName>
</protein>
<feature type="region of interest" description="Disordered" evidence="1">
    <location>
        <begin position="1"/>
        <end position="21"/>
    </location>
</feature>
<proteinExistence type="predicted"/>
<dbReference type="Proteomes" id="UP000285146">
    <property type="component" value="Unassembled WGS sequence"/>
</dbReference>
<evidence type="ECO:0000313" key="2">
    <source>
        <dbReference type="EMBL" id="ROW03853.1"/>
    </source>
</evidence>
<sequence>MPWRWWRNKTSHHEKAQPPPYDTLNPMPSLIHTNISITYTRYNLEVDLIITDVCSNIAAGARIHTGHQLLYSVCEITVDIADKIAIAFAGAVKPDVGSRDAAARASASIARAISKYEYHGAFTAAEVAVRIVAAINAQVAAAARKRRYEDLDSWNCIIRAARVTVCSISKATDPGVAAAGVASAFQGLM</sequence>
<comment type="caution">
    <text evidence="2">The sequence shown here is derived from an EMBL/GenBank/DDBJ whole genome shotgun (WGS) entry which is preliminary data.</text>
</comment>
<accession>A0A423WKD4</accession>
<dbReference type="AlphaFoldDB" id="A0A423WKD4"/>
<name>A0A423WKD4_9PEZI</name>
<evidence type="ECO:0000256" key="1">
    <source>
        <dbReference type="SAM" id="MobiDB-lite"/>
    </source>
</evidence>
<organism evidence="2 3">
    <name type="scientific">Cytospora leucostoma</name>
    <dbReference type="NCBI Taxonomy" id="1230097"/>
    <lineage>
        <taxon>Eukaryota</taxon>
        <taxon>Fungi</taxon>
        <taxon>Dikarya</taxon>
        <taxon>Ascomycota</taxon>
        <taxon>Pezizomycotina</taxon>
        <taxon>Sordariomycetes</taxon>
        <taxon>Sordariomycetidae</taxon>
        <taxon>Diaporthales</taxon>
        <taxon>Cytosporaceae</taxon>
        <taxon>Cytospora</taxon>
    </lineage>
</organism>
<reference evidence="2 3" key="1">
    <citation type="submission" date="2015-09" db="EMBL/GenBank/DDBJ databases">
        <title>Host preference determinants of Valsa canker pathogens revealed by comparative genomics.</title>
        <authorList>
            <person name="Yin Z."/>
            <person name="Huang L."/>
        </authorList>
    </citation>
    <scope>NUCLEOTIDE SEQUENCE [LARGE SCALE GENOMIC DNA]</scope>
    <source>
        <strain evidence="2 3">SXYLt</strain>
    </source>
</reference>
<dbReference type="EMBL" id="LKEB01000048">
    <property type="protein sequence ID" value="ROW03853.1"/>
    <property type="molecule type" value="Genomic_DNA"/>
</dbReference>
<keyword evidence="3" id="KW-1185">Reference proteome</keyword>
<dbReference type="InParanoid" id="A0A423WKD4"/>
<dbReference type="OrthoDB" id="5244586at2759"/>
<feature type="compositionally biased region" description="Basic residues" evidence="1">
    <location>
        <begin position="1"/>
        <end position="10"/>
    </location>
</feature>
<evidence type="ECO:0000313" key="3">
    <source>
        <dbReference type="Proteomes" id="UP000285146"/>
    </source>
</evidence>